<keyword evidence="1" id="KW-0472">Membrane</keyword>
<reference evidence="2 3" key="1">
    <citation type="submission" date="2013-08" db="EMBL/GenBank/DDBJ databases">
        <authorList>
            <person name="Weinstock G."/>
            <person name="Sodergren E."/>
            <person name="Wylie T."/>
            <person name="Fulton L."/>
            <person name="Fulton R."/>
            <person name="Fronick C."/>
            <person name="O'Laughlin M."/>
            <person name="Godfrey J."/>
            <person name="Miner T."/>
            <person name="Herter B."/>
            <person name="Appelbaum E."/>
            <person name="Cordes M."/>
            <person name="Lek S."/>
            <person name="Wollam A."/>
            <person name="Pepin K.H."/>
            <person name="Palsikar V.B."/>
            <person name="Mitreva M."/>
            <person name="Wilson R.K."/>
        </authorList>
    </citation>
    <scope>NUCLEOTIDE SEQUENCE [LARGE SCALE GENOMIC DNA]</scope>
    <source>
        <strain evidence="2 3">ATCC 700332</strain>
    </source>
</reference>
<accession>A0ABN0P079</accession>
<evidence type="ECO:0000313" key="2">
    <source>
        <dbReference type="EMBL" id="ERJ93878.1"/>
    </source>
</evidence>
<dbReference type="RefSeq" id="WP_021686447.1">
    <property type="nucleotide sequence ID" value="NZ_KI260556.1"/>
</dbReference>
<evidence type="ECO:0008006" key="4">
    <source>
        <dbReference type="Google" id="ProtNLM"/>
    </source>
</evidence>
<gene>
    <name evidence="2" type="ORF">HMPREF9193_00599</name>
</gene>
<evidence type="ECO:0000313" key="3">
    <source>
        <dbReference type="Proteomes" id="UP000016649"/>
    </source>
</evidence>
<sequence length="97" mass="10725">MPWKLIFFILCLIIAAVFTGLNLGNSCDINFGFSRLEKVPVFLTILFSFAAGILITLPFVFIGRRKRKNAESKKTTENAAAQTAHGGPVLYSEKDSQ</sequence>
<evidence type="ECO:0000256" key="1">
    <source>
        <dbReference type="SAM" id="Phobius"/>
    </source>
</evidence>
<comment type="caution">
    <text evidence="2">The sequence shown here is derived from an EMBL/GenBank/DDBJ whole genome shotgun (WGS) entry which is preliminary data.</text>
</comment>
<keyword evidence="3" id="KW-1185">Reference proteome</keyword>
<feature type="transmembrane region" description="Helical" evidence="1">
    <location>
        <begin position="42"/>
        <end position="63"/>
    </location>
</feature>
<keyword evidence="1" id="KW-0812">Transmembrane</keyword>
<organism evidence="2 3">
    <name type="scientific">Treponema lecithinolyticum ATCC 700332</name>
    <dbReference type="NCBI Taxonomy" id="1321815"/>
    <lineage>
        <taxon>Bacteria</taxon>
        <taxon>Pseudomonadati</taxon>
        <taxon>Spirochaetota</taxon>
        <taxon>Spirochaetia</taxon>
        <taxon>Spirochaetales</taxon>
        <taxon>Treponemataceae</taxon>
        <taxon>Treponema</taxon>
    </lineage>
</organism>
<name>A0ABN0P079_TRELE</name>
<proteinExistence type="predicted"/>
<dbReference type="Proteomes" id="UP000016649">
    <property type="component" value="Unassembled WGS sequence"/>
</dbReference>
<dbReference type="EMBL" id="AWVH01000013">
    <property type="protein sequence ID" value="ERJ93878.1"/>
    <property type="molecule type" value="Genomic_DNA"/>
</dbReference>
<keyword evidence="1" id="KW-1133">Transmembrane helix</keyword>
<protein>
    <recommendedName>
        <fullName evidence="4">Lipopolysaccharide assembly protein A domain-containing protein</fullName>
    </recommendedName>
</protein>